<dbReference type="InterPro" id="IPR036390">
    <property type="entry name" value="WH_DNA-bd_sf"/>
</dbReference>
<dbReference type="RefSeq" id="WP_010399272.1">
    <property type="nucleotide sequence ID" value="NZ_BNCG01000043.1"/>
</dbReference>
<name>A0ABV7UFH6_9HYPH</name>
<keyword evidence="3" id="KW-1185">Reference proteome</keyword>
<evidence type="ECO:0000313" key="3">
    <source>
        <dbReference type="Proteomes" id="UP001595704"/>
    </source>
</evidence>
<reference evidence="3" key="1">
    <citation type="journal article" date="2019" name="Int. J. Syst. Evol. Microbiol.">
        <title>The Global Catalogue of Microorganisms (GCM) 10K type strain sequencing project: providing services to taxonomists for standard genome sequencing and annotation.</title>
        <authorList>
            <consortium name="The Broad Institute Genomics Platform"/>
            <consortium name="The Broad Institute Genome Sequencing Center for Infectious Disease"/>
            <person name="Wu L."/>
            <person name="Ma J."/>
        </authorList>
    </citation>
    <scope>NUCLEOTIDE SEQUENCE [LARGE SCALE GENOMIC DNA]</scope>
    <source>
        <strain evidence="3">KCTC 42282</strain>
    </source>
</reference>
<comment type="caution">
    <text evidence="2">The sequence shown here is derived from an EMBL/GenBank/DDBJ whole genome shotgun (WGS) entry which is preliminary data.</text>
</comment>
<organism evidence="2 3">
    <name type="scientific">Camelimonas fluminis</name>
    <dbReference type="NCBI Taxonomy" id="1576911"/>
    <lineage>
        <taxon>Bacteria</taxon>
        <taxon>Pseudomonadati</taxon>
        <taxon>Pseudomonadota</taxon>
        <taxon>Alphaproteobacteria</taxon>
        <taxon>Hyphomicrobiales</taxon>
        <taxon>Chelatococcaceae</taxon>
        <taxon>Camelimonas</taxon>
    </lineage>
</organism>
<dbReference type="SUPFAM" id="SSF46785">
    <property type="entry name" value="Winged helix' DNA-binding domain"/>
    <property type="match status" value="1"/>
</dbReference>
<evidence type="ECO:0000256" key="1">
    <source>
        <dbReference type="SAM" id="MobiDB-lite"/>
    </source>
</evidence>
<evidence type="ECO:0000313" key="2">
    <source>
        <dbReference type="EMBL" id="MFC3637328.1"/>
    </source>
</evidence>
<accession>A0ABV7UFH6</accession>
<protein>
    <submittedName>
        <fullName evidence="2">Helix-turn-helix domain-containing protein</fullName>
    </submittedName>
</protein>
<dbReference type="Pfam" id="PF13730">
    <property type="entry name" value="HTH_36"/>
    <property type="match status" value="1"/>
</dbReference>
<dbReference type="Proteomes" id="UP001595704">
    <property type="component" value="Unassembled WGS sequence"/>
</dbReference>
<dbReference type="EMBL" id="JBHRYC010000035">
    <property type="protein sequence ID" value="MFC3637328.1"/>
    <property type="molecule type" value="Genomic_DNA"/>
</dbReference>
<feature type="region of interest" description="Disordered" evidence="1">
    <location>
        <begin position="270"/>
        <end position="291"/>
    </location>
</feature>
<gene>
    <name evidence="2" type="ORF">ACFONL_08015</name>
</gene>
<proteinExistence type="predicted"/>
<sequence length="291" mass="32604">MLRTQIAAAIGCARASALDEIMREVWTRYSAGQLTEEDAGQLSTLAQERRAAWRGSGQVALGLVMPPAERCPTPVRRHSHIRGRSEGRIWRPTTRKDVQAILKAAEIYNEAGLHEKGERSGPLGSVALDVLRLFVNLIDFRTGRLEPSITTIMDRLGRSRDTIVRALKNLRAHGFIDWLRRYEPTGNEGRGPQVQQTSNAYRLSLPEKARQFLGRFGKAPPPPADHGQDQRAWSEVIAAYREALPLDERTLLDVGDNRLGRSLAQMARSLMKRESDNQTESSSDLYLRGQT</sequence>
<feature type="compositionally biased region" description="Polar residues" evidence="1">
    <location>
        <begin position="278"/>
        <end position="291"/>
    </location>
</feature>